<keyword evidence="7" id="KW-1185">Reference proteome</keyword>
<comment type="subcellular location">
    <subcellularLocation>
        <location evidence="5">Cell membrane</location>
        <topology evidence="5">Multi-pass membrane protein</topology>
    </subcellularLocation>
    <subcellularLocation>
        <location evidence="1">Membrane</location>
        <topology evidence="1">Multi-pass membrane protein</topology>
    </subcellularLocation>
</comment>
<protein>
    <recommendedName>
        <fullName evidence="5">NADH-quinone oxidoreductase subunit K</fullName>
        <ecNumber evidence="5">7.1.1.-</ecNumber>
    </recommendedName>
    <alternativeName>
        <fullName evidence="5">NADH dehydrogenase I subunit K</fullName>
    </alternativeName>
    <alternativeName>
        <fullName evidence="5">NDH-1 subunit K</fullName>
    </alternativeName>
</protein>
<keyword evidence="5" id="KW-0830">Ubiquinone</keyword>
<dbReference type="Proteomes" id="UP000050501">
    <property type="component" value="Unassembled WGS sequence"/>
</dbReference>
<keyword evidence="5" id="KW-0520">NAD</keyword>
<comment type="subunit">
    <text evidence="5">NDH-1 is composed of 14 different subunits. Subunits NuoA, H, J, K, L, M, N constitute the membrane sector of the complex.</text>
</comment>
<evidence type="ECO:0000256" key="1">
    <source>
        <dbReference type="ARBA" id="ARBA00004141"/>
    </source>
</evidence>
<evidence type="ECO:0000313" key="7">
    <source>
        <dbReference type="Proteomes" id="UP000050501"/>
    </source>
</evidence>
<feature type="transmembrane region" description="Helical" evidence="5">
    <location>
        <begin position="6"/>
        <end position="26"/>
    </location>
</feature>
<comment type="caution">
    <text evidence="6">The sequence shown here is derived from an EMBL/GenBank/DDBJ whole genome shotgun (WGS) entry which is preliminary data.</text>
</comment>
<dbReference type="HAMAP" id="MF_01456">
    <property type="entry name" value="NDH1_NuoK"/>
    <property type="match status" value="1"/>
</dbReference>
<dbReference type="InterPro" id="IPR039428">
    <property type="entry name" value="NUOK/Mnh_C1-like"/>
</dbReference>
<keyword evidence="5" id="KW-1278">Translocase</keyword>
<reference evidence="6 7" key="1">
    <citation type="submission" date="2015-07" db="EMBL/GenBank/DDBJ databases">
        <title>Genome sequence of Levilinea saccharolytica DSM 16555.</title>
        <authorList>
            <person name="Hemp J."/>
            <person name="Ward L.M."/>
            <person name="Pace L.A."/>
            <person name="Fischer W.W."/>
        </authorList>
    </citation>
    <scope>NUCLEOTIDE SEQUENCE [LARGE SCALE GENOMIC DNA]</scope>
    <source>
        <strain evidence="6 7">KIBI-1</strain>
    </source>
</reference>
<dbReference type="OrthoDB" id="166746at2"/>
<keyword evidence="4 5" id="KW-0472">Membrane</keyword>
<evidence type="ECO:0000313" key="6">
    <source>
        <dbReference type="EMBL" id="KPL90494.1"/>
    </source>
</evidence>
<dbReference type="GO" id="GO:0050136">
    <property type="term" value="F:NADH dehydrogenase (quinone) (non-electrogenic) activity"/>
    <property type="evidence" value="ECO:0007669"/>
    <property type="project" value="UniProtKB-UniRule"/>
</dbReference>
<accession>A0A0P6YEC9</accession>
<comment type="similarity">
    <text evidence="5">Belongs to the complex I subunit 4L family.</text>
</comment>
<sequence length="103" mass="10821">MNLSPSMLAVIAILGLLGVGFYALLASRNLIKVIVGLQILVKGSMLAFVLAGRLVGNVTLGQSLALTVIVVDTIVAVIGLAISVQIRRHFGTLDVKALTTLRR</sequence>
<feature type="transmembrane region" description="Helical" evidence="5">
    <location>
        <begin position="33"/>
        <end position="52"/>
    </location>
</feature>
<evidence type="ECO:0000256" key="4">
    <source>
        <dbReference type="ARBA" id="ARBA00023136"/>
    </source>
</evidence>
<evidence type="ECO:0000256" key="5">
    <source>
        <dbReference type="HAMAP-Rule" id="MF_01456"/>
    </source>
</evidence>
<dbReference type="GO" id="GO:0048038">
    <property type="term" value="F:quinone binding"/>
    <property type="evidence" value="ECO:0007669"/>
    <property type="project" value="UniProtKB-KW"/>
</dbReference>
<name>A0A0P6YEC9_9CHLR</name>
<dbReference type="AlphaFoldDB" id="A0A0P6YEC9"/>
<keyword evidence="2 5" id="KW-0812">Transmembrane</keyword>
<dbReference type="EMBL" id="LGCM01000011">
    <property type="protein sequence ID" value="KPL90494.1"/>
    <property type="molecule type" value="Genomic_DNA"/>
</dbReference>
<dbReference type="Pfam" id="PF00420">
    <property type="entry name" value="Oxidored_q2"/>
    <property type="match status" value="1"/>
</dbReference>
<dbReference type="RefSeq" id="WP_062417847.1">
    <property type="nucleotide sequence ID" value="NZ_DF967974.1"/>
</dbReference>
<organism evidence="6 7">
    <name type="scientific">Levilinea saccharolytica</name>
    <dbReference type="NCBI Taxonomy" id="229921"/>
    <lineage>
        <taxon>Bacteria</taxon>
        <taxon>Bacillati</taxon>
        <taxon>Chloroflexota</taxon>
        <taxon>Anaerolineae</taxon>
        <taxon>Anaerolineales</taxon>
        <taxon>Anaerolineaceae</taxon>
        <taxon>Levilinea</taxon>
    </lineage>
</organism>
<dbReference type="GO" id="GO:0005886">
    <property type="term" value="C:plasma membrane"/>
    <property type="evidence" value="ECO:0007669"/>
    <property type="project" value="UniProtKB-SubCell"/>
</dbReference>
<keyword evidence="5" id="KW-0874">Quinone</keyword>
<proteinExistence type="inferred from homology"/>
<comment type="catalytic activity">
    <reaction evidence="5">
        <text>a quinone + NADH + 5 H(+)(in) = a quinol + NAD(+) + 4 H(+)(out)</text>
        <dbReference type="Rhea" id="RHEA:57888"/>
        <dbReference type="ChEBI" id="CHEBI:15378"/>
        <dbReference type="ChEBI" id="CHEBI:24646"/>
        <dbReference type="ChEBI" id="CHEBI:57540"/>
        <dbReference type="ChEBI" id="CHEBI:57945"/>
        <dbReference type="ChEBI" id="CHEBI:132124"/>
    </reaction>
</comment>
<keyword evidence="5" id="KW-1003">Cell membrane</keyword>
<keyword evidence="5" id="KW-0813">Transport</keyword>
<evidence type="ECO:0000256" key="3">
    <source>
        <dbReference type="ARBA" id="ARBA00022989"/>
    </source>
</evidence>
<dbReference type="Gene3D" id="1.10.287.3510">
    <property type="match status" value="1"/>
</dbReference>
<feature type="transmembrane region" description="Helical" evidence="5">
    <location>
        <begin position="64"/>
        <end position="84"/>
    </location>
</feature>
<keyword evidence="3 5" id="KW-1133">Transmembrane helix</keyword>
<dbReference type="InterPro" id="IPR001133">
    <property type="entry name" value="NADH_UbQ_OxRdtase_chain4L/K"/>
</dbReference>
<dbReference type="STRING" id="229921.ADN01_02450"/>
<evidence type="ECO:0000256" key="2">
    <source>
        <dbReference type="ARBA" id="ARBA00022692"/>
    </source>
</evidence>
<comment type="function">
    <text evidence="5">NDH-1 shuttles electrons from NADH, via FMN and iron-sulfur (Fe-S) centers, to quinones in the respiratory chain. The immediate electron acceptor for the enzyme in this species is believed to be ubiquinone. Couples the redox reaction to proton translocation (for every two electrons transferred, four hydrogen ions are translocated across the cytoplasmic membrane), and thus conserves the redox energy in a proton gradient.</text>
</comment>
<dbReference type="GO" id="GO:0042773">
    <property type="term" value="P:ATP synthesis coupled electron transport"/>
    <property type="evidence" value="ECO:0007669"/>
    <property type="project" value="InterPro"/>
</dbReference>
<gene>
    <name evidence="5" type="primary">nuoK</name>
    <name evidence="6" type="ORF">ADN01_02450</name>
</gene>
<dbReference type="EC" id="7.1.1.-" evidence="5"/>